<evidence type="ECO:0000313" key="2">
    <source>
        <dbReference type="EMBL" id="KYK55425.1"/>
    </source>
</evidence>
<sequence>MPALASSGVDNFHREPSAPAQAARDESRAGQNACRTRPIAEMTTSPDDINTCPGSSTTECRRSPASHEEGRPPGSLASDEGKSQRAGLRWFSQMKSWLSVSEPSAQAMKDQRKSAYRKYGIDLHDPNAAAKMHLPIGKVPEGVTTSTKGPRPEKVFQERAKRAGTVGRQAYLAHDGSQSVSSGLSSNASTKEASPVAPWA</sequence>
<dbReference type="EMBL" id="LAYC01000003">
    <property type="protein sequence ID" value="KYK55425.1"/>
    <property type="molecule type" value="Genomic_DNA"/>
</dbReference>
<dbReference type="Proteomes" id="UP000076580">
    <property type="component" value="Chromosome 03"/>
</dbReference>
<feature type="region of interest" description="Disordered" evidence="1">
    <location>
        <begin position="166"/>
        <end position="200"/>
    </location>
</feature>
<comment type="caution">
    <text evidence="2">The sequence shown here is derived from an EMBL/GenBank/DDBJ whole genome shotgun (WGS) entry which is preliminary data.</text>
</comment>
<organism evidence="2 3">
    <name type="scientific">Drechmeria coniospora</name>
    <name type="common">Nematophagous fungus</name>
    <name type="synonym">Meria coniospora</name>
    <dbReference type="NCBI Taxonomy" id="98403"/>
    <lineage>
        <taxon>Eukaryota</taxon>
        <taxon>Fungi</taxon>
        <taxon>Dikarya</taxon>
        <taxon>Ascomycota</taxon>
        <taxon>Pezizomycotina</taxon>
        <taxon>Sordariomycetes</taxon>
        <taxon>Hypocreomycetidae</taxon>
        <taxon>Hypocreales</taxon>
        <taxon>Ophiocordycipitaceae</taxon>
        <taxon>Drechmeria</taxon>
    </lineage>
</organism>
<name>A0A151GEA9_DRECN</name>
<protein>
    <submittedName>
        <fullName evidence="2">Uncharacterized protein</fullName>
    </submittedName>
</protein>
<evidence type="ECO:0000256" key="1">
    <source>
        <dbReference type="SAM" id="MobiDB-lite"/>
    </source>
</evidence>
<feature type="compositionally biased region" description="Low complexity" evidence="1">
    <location>
        <begin position="177"/>
        <end position="189"/>
    </location>
</feature>
<feature type="compositionally biased region" description="Basic and acidic residues" evidence="1">
    <location>
        <begin position="59"/>
        <end position="71"/>
    </location>
</feature>
<accession>A0A151GEA9</accession>
<dbReference type="RefSeq" id="XP_040654777.1">
    <property type="nucleotide sequence ID" value="XM_040804673.1"/>
</dbReference>
<gene>
    <name evidence="2" type="ORF">DCS_07388</name>
</gene>
<reference evidence="2 3" key="1">
    <citation type="journal article" date="2016" name="Sci. Rep.">
        <title>Insights into Adaptations to a Near-Obligate Nematode Endoparasitic Lifestyle from the Finished Genome of Drechmeria coniospora.</title>
        <authorList>
            <person name="Zhang L."/>
            <person name="Zhou Z."/>
            <person name="Guo Q."/>
            <person name="Fokkens L."/>
            <person name="Miskei M."/>
            <person name="Pocsi I."/>
            <person name="Zhang W."/>
            <person name="Chen M."/>
            <person name="Wang L."/>
            <person name="Sun Y."/>
            <person name="Donzelli B.G."/>
            <person name="Gibson D.M."/>
            <person name="Nelson D.R."/>
            <person name="Luo J.G."/>
            <person name="Rep M."/>
            <person name="Liu H."/>
            <person name="Yang S."/>
            <person name="Wang J."/>
            <person name="Krasnoff S.B."/>
            <person name="Xu Y."/>
            <person name="Molnar I."/>
            <person name="Lin M."/>
        </authorList>
    </citation>
    <scope>NUCLEOTIDE SEQUENCE [LARGE SCALE GENOMIC DNA]</scope>
    <source>
        <strain evidence="2 3">ARSEF 6962</strain>
    </source>
</reference>
<feature type="compositionally biased region" description="Polar residues" evidence="1">
    <location>
        <begin position="42"/>
        <end position="58"/>
    </location>
</feature>
<feature type="region of interest" description="Disordered" evidence="1">
    <location>
        <begin position="1"/>
        <end position="87"/>
    </location>
</feature>
<dbReference type="OrthoDB" id="4842213at2759"/>
<evidence type="ECO:0000313" key="3">
    <source>
        <dbReference type="Proteomes" id="UP000076580"/>
    </source>
</evidence>
<proteinExistence type="predicted"/>
<feature type="region of interest" description="Disordered" evidence="1">
    <location>
        <begin position="132"/>
        <end position="153"/>
    </location>
</feature>
<keyword evidence="3" id="KW-1185">Reference proteome</keyword>
<dbReference type="GeneID" id="63720031"/>
<dbReference type="AlphaFoldDB" id="A0A151GEA9"/>
<dbReference type="InParanoid" id="A0A151GEA9"/>